<feature type="domain" description="ABC transmembrane type-1" evidence="11">
    <location>
        <begin position="64"/>
        <end position="269"/>
    </location>
</feature>
<evidence type="ECO:0000256" key="6">
    <source>
        <dbReference type="ARBA" id="ARBA00022692"/>
    </source>
</evidence>
<dbReference type="InterPro" id="IPR000515">
    <property type="entry name" value="MetI-like"/>
</dbReference>
<dbReference type="CDD" id="cd06261">
    <property type="entry name" value="TM_PBP2"/>
    <property type="match status" value="1"/>
</dbReference>
<evidence type="ECO:0000256" key="2">
    <source>
        <dbReference type="ARBA" id="ARBA00007069"/>
    </source>
</evidence>
<comment type="function">
    <text evidence="10">Part of the binding-protein-dependent transport system for molybdenum; probably responsible for the translocation of the substrate across the membrane.</text>
</comment>
<dbReference type="Gene3D" id="1.10.3720.10">
    <property type="entry name" value="MetI-like"/>
    <property type="match status" value="1"/>
</dbReference>
<organism evidence="12 13">
    <name type="scientific">Gulosibacter bifidus</name>
    <dbReference type="NCBI Taxonomy" id="272239"/>
    <lineage>
        <taxon>Bacteria</taxon>
        <taxon>Bacillati</taxon>
        <taxon>Actinomycetota</taxon>
        <taxon>Actinomycetes</taxon>
        <taxon>Micrococcales</taxon>
        <taxon>Microbacteriaceae</taxon>
        <taxon>Gulosibacter</taxon>
    </lineage>
</organism>
<keyword evidence="8 9" id="KW-0472">Membrane</keyword>
<dbReference type="InterPro" id="IPR035906">
    <property type="entry name" value="MetI-like_sf"/>
</dbReference>
<proteinExistence type="inferred from homology"/>
<dbReference type="NCBIfam" id="TIGR02141">
    <property type="entry name" value="modB_ABC"/>
    <property type="match status" value="1"/>
</dbReference>
<name>A0ABW5RKW4_9MICO</name>
<dbReference type="SUPFAM" id="SSF161098">
    <property type="entry name" value="MetI-like"/>
    <property type="match status" value="1"/>
</dbReference>
<keyword evidence="13" id="KW-1185">Reference proteome</keyword>
<keyword evidence="4 10" id="KW-1003">Cell membrane</keyword>
<dbReference type="InterPro" id="IPR011867">
    <property type="entry name" value="ModB_ABC"/>
</dbReference>
<reference evidence="13" key="1">
    <citation type="journal article" date="2019" name="Int. J. Syst. Evol. Microbiol.">
        <title>The Global Catalogue of Microorganisms (GCM) 10K type strain sequencing project: providing services to taxonomists for standard genome sequencing and annotation.</title>
        <authorList>
            <consortium name="The Broad Institute Genomics Platform"/>
            <consortium name="The Broad Institute Genome Sequencing Center for Infectious Disease"/>
            <person name="Wu L."/>
            <person name="Ma J."/>
        </authorList>
    </citation>
    <scope>NUCLEOTIDE SEQUENCE [LARGE SCALE GENOMIC DNA]</scope>
    <source>
        <strain evidence="13">TISTR 1511</strain>
    </source>
</reference>
<evidence type="ECO:0000256" key="8">
    <source>
        <dbReference type="ARBA" id="ARBA00023136"/>
    </source>
</evidence>
<feature type="transmembrane region" description="Helical" evidence="9">
    <location>
        <begin position="64"/>
        <end position="90"/>
    </location>
</feature>
<feature type="transmembrane region" description="Helical" evidence="9">
    <location>
        <begin position="251"/>
        <end position="272"/>
    </location>
</feature>
<comment type="caution">
    <text evidence="12">The sequence shown here is derived from an EMBL/GenBank/DDBJ whole genome shotgun (WGS) entry which is preliminary data.</text>
</comment>
<dbReference type="PANTHER" id="PTHR30183:SF3">
    <property type="entry name" value="MOLYBDENUM TRANSPORT SYSTEM PERMEASE PROTEIN MODB"/>
    <property type="match status" value="1"/>
</dbReference>
<dbReference type="EMBL" id="JBHUNF010000002">
    <property type="protein sequence ID" value="MFD2674637.1"/>
    <property type="molecule type" value="Genomic_DNA"/>
</dbReference>
<protein>
    <recommendedName>
        <fullName evidence="10">Molybdenum transport system permease</fullName>
    </recommendedName>
</protein>
<evidence type="ECO:0000256" key="5">
    <source>
        <dbReference type="ARBA" id="ARBA00022505"/>
    </source>
</evidence>
<accession>A0ABW5RKW4</accession>
<feature type="transmembrane region" description="Helical" evidence="9">
    <location>
        <begin position="21"/>
        <end position="44"/>
    </location>
</feature>
<evidence type="ECO:0000256" key="7">
    <source>
        <dbReference type="ARBA" id="ARBA00022989"/>
    </source>
</evidence>
<dbReference type="Proteomes" id="UP001597453">
    <property type="component" value="Unassembled WGS sequence"/>
</dbReference>
<evidence type="ECO:0000256" key="9">
    <source>
        <dbReference type="RuleBase" id="RU363032"/>
    </source>
</evidence>
<evidence type="ECO:0000313" key="13">
    <source>
        <dbReference type="Proteomes" id="UP001597453"/>
    </source>
</evidence>
<evidence type="ECO:0000256" key="3">
    <source>
        <dbReference type="ARBA" id="ARBA00022448"/>
    </source>
</evidence>
<keyword evidence="5 10" id="KW-0500">Molybdenum</keyword>
<evidence type="ECO:0000313" key="12">
    <source>
        <dbReference type="EMBL" id="MFD2674637.1"/>
    </source>
</evidence>
<feature type="transmembrane region" description="Helical" evidence="9">
    <location>
        <begin position="142"/>
        <end position="163"/>
    </location>
</feature>
<keyword evidence="7 9" id="KW-1133">Transmembrane helix</keyword>
<evidence type="ECO:0000259" key="11">
    <source>
        <dbReference type="PROSITE" id="PS50928"/>
    </source>
</evidence>
<evidence type="ECO:0000256" key="4">
    <source>
        <dbReference type="ARBA" id="ARBA00022475"/>
    </source>
</evidence>
<comment type="subcellular location">
    <subcellularLocation>
        <location evidence="1 9">Cell membrane</location>
        <topology evidence="1 9">Multi-pass membrane protein</topology>
    </subcellularLocation>
</comment>
<comment type="similarity">
    <text evidence="2 10">Belongs to the binding-protein-dependent transport system permease family. CysTW subfamily.</text>
</comment>
<feature type="transmembrane region" description="Helical" evidence="9">
    <location>
        <begin position="102"/>
        <end position="122"/>
    </location>
</feature>
<evidence type="ECO:0000256" key="10">
    <source>
        <dbReference type="RuleBase" id="RU365097"/>
    </source>
</evidence>
<evidence type="ECO:0000256" key="1">
    <source>
        <dbReference type="ARBA" id="ARBA00004651"/>
    </source>
</evidence>
<keyword evidence="6 9" id="KW-0812">Transmembrane</keyword>
<dbReference type="RefSeq" id="WP_245610603.1">
    <property type="nucleotide sequence ID" value="NZ_JBHUNF010000002.1"/>
</dbReference>
<keyword evidence="3 9" id="KW-0813">Transport</keyword>
<dbReference type="PANTHER" id="PTHR30183">
    <property type="entry name" value="MOLYBDENUM TRANSPORT SYSTEM PERMEASE PROTEIN MODB"/>
    <property type="match status" value="1"/>
</dbReference>
<gene>
    <name evidence="12" type="primary">modB</name>
    <name evidence="12" type="ORF">ACFSUQ_04890</name>
</gene>
<dbReference type="Pfam" id="PF00528">
    <property type="entry name" value="BPD_transp_1"/>
    <property type="match status" value="1"/>
</dbReference>
<sequence length="291" mass="30626">MTLHSEQRTRSRVHPTRSRTPVLVTVLAIAALASITLSLVALFIRVDWTSLPEVLGNGRMLSALAVSFGTAICATALCVIFGVPLGMWLARSPRVLGNTVRAIVLVPMLMPPLVGGLALLAFVGRRGLLGDLLASVGIVLPFTTPAVVIAQVFVAMPFLVIAVEQAHRAADPRFEHVARTLGASRTDAFWRVTLPMLRPAIVAGATMSFARALAEFGATTLFAGNVEGVTRTMPMAIYTTFSGTGGGVEEAYALAAVMLVAAIAVLIALRGWQPTMAPDSESRRAGGADRA</sequence>
<dbReference type="PROSITE" id="PS50928">
    <property type="entry name" value="ABC_TM1"/>
    <property type="match status" value="1"/>
</dbReference>